<dbReference type="Pfam" id="PF00665">
    <property type="entry name" value="rve"/>
    <property type="match status" value="1"/>
</dbReference>
<feature type="non-terminal residue" evidence="3">
    <location>
        <position position="271"/>
    </location>
</feature>
<dbReference type="GO" id="GO:0003676">
    <property type="term" value="F:nucleic acid binding"/>
    <property type="evidence" value="ECO:0007669"/>
    <property type="project" value="InterPro"/>
</dbReference>
<organism evidence="3">
    <name type="scientific">Clastoptera arizonana</name>
    <name type="common">Arizona spittle bug</name>
    <dbReference type="NCBI Taxonomy" id="38151"/>
    <lineage>
        <taxon>Eukaryota</taxon>
        <taxon>Metazoa</taxon>
        <taxon>Ecdysozoa</taxon>
        <taxon>Arthropoda</taxon>
        <taxon>Hexapoda</taxon>
        <taxon>Insecta</taxon>
        <taxon>Pterygota</taxon>
        <taxon>Neoptera</taxon>
        <taxon>Paraneoptera</taxon>
        <taxon>Hemiptera</taxon>
        <taxon>Auchenorrhyncha</taxon>
        <taxon>Cercopoidea</taxon>
        <taxon>Clastopteridae</taxon>
        <taxon>Clastoptera</taxon>
    </lineage>
</organism>
<evidence type="ECO:0000259" key="2">
    <source>
        <dbReference type="PROSITE" id="PS50994"/>
    </source>
</evidence>
<dbReference type="GO" id="GO:0015074">
    <property type="term" value="P:DNA integration"/>
    <property type="evidence" value="ECO:0007669"/>
    <property type="project" value="InterPro"/>
</dbReference>
<dbReference type="InterPro" id="IPR041588">
    <property type="entry name" value="Integrase_H2C2"/>
</dbReference>
<evidence type="ECO:0000313" key="3">
    <source>
        <dbReference type="EMBL" id="JAS13379.1"/>
    </source>
</evidence>
<dbReference type="GO" id="GO:0003964">
    <property type="term" value="F:RNA-directed DNA polymerase activity"/>
    <property type="evidence" value="ECO:0007669"/>
    <property type="project" value="UniProtKB-EC"/>
</dbReference>
<dbReference type="EMBL" id="GEDC01023919">
    <property type="protein sequence ID" value="JAS13379.1"/>
    <property type="molecule type" value="Transcribed_RNA"/>
</dbReference>
<dbReference type="Gene3D" id="3.30.420.10">
    <property type="entry name" value="Ribonuclease H-like superfamily/Ribonuclease H"/>
    <property type="match status" value="1"/>
</dbReference>
<dbReference type="InterPro" id="IPR036397">
    <property type="entry name" value="RNaseH_sf"/>
</dbReference>
<dbReference type="PANTHER" id="PTHR37984:SF15">
    <property type="entry name" value="INTEGRASE CATALYTIC DOMAIN-CONTAINING PROTEIN"/>
    <property type="match status" value="1"/>
</dbReference>
<name>A0A1B6CIW4_9HEMI</name>
<gene>
    <name evidence="3" type="ORF">g.9509</name>
</gene>
<dbReference type="PROSITE" id="PS50994">
    <property type="entry name" value="INTEGRASE"/>
    <property type="match status" value="1"/>
</dbReference>
<dbReference type="EC" id="2.7.7.49" evidence="1"/>
<dbReference type="Gene3D" id="1.10.340.70">
    <property type="match status" value="1"/>
</dbReference>
<reference evidence="3" key="1">
    <citation type="submission" date="2015-12" db="EMBL/GenBank/DDBJ databases">
        <title>De novo transcriptome assembly of four potential Pierce s Disease insect vectors from Arizona vineyards.</title>
        <authorList>
            <person name="Tassone E.E."/>
        </authorList>
    </citation>
    <scope>NUCLEOTIDE SEQUENCE</scope>
</reference>
<evidence type="ECO:0000256" key="1">
    <source>
        <dbReference type="ARBA" id="ARBA00012493"/>
    </source>
</evidence>
<dbReference type="Pfam" id="PF17921">
    <property type="entry name" value="Integrase_H2C2"/>
    <property type="match status" value="1"/>
</dbReference>
<dbReference type="PANTHER" id="PTHR37984">
    <property type="entry name" value="PROTEIN CBG26694"/>
    <property type="match status" value="1"/>
</dbReference>
<sequence length="271" mass="31465">FKRMKAGKFLVCLPNKILIEIINDCHERYGHIGAKKCHKKLKETYYHPNLGTTTRKFVRSCEICQKSKINTVTSEGFMKNIIPENSLDLVAVDLFGELPTGRGGIKYIFVVLDVFSKFIKLYPVKKATAKILSKKIVMNYINEVGKPKTILSDHGSQFTANIWYETLGWEGIKVTHTSVYHPQSNPSERCMRELGRMFRAYVSDNHQKWGEYVQFIETCINHSVHDSINMIPHEIIYKKQCPDIYHTLIKFPQKPDKDYEKQVVLARKHIK</sequence>
<feature type="non-terminal residue" evidence="3">
    <location>
        <position position="1"/>
    </location>
</feature>
<dbReference type="SUPFAM" id="SSF53098">
    <property type="entry name" value="Ribonuclease H-like"/>
    <property type="match status" value="1"/>
</dbReference>
<dbReference type="InterPro" id="IPR012337">
    <property type="entry name" value="RNaseH-like_sf"/>
</dbReference>
<feature type="domain" description="Integrase catalytic" evidence="2">
    <location>
        <begin position="79"/>
        <end position="240"/>
    </location>
</feature>
<dbReference type="InterPro" id="IPR001584">
    <property type="entry name" value="Integrase_cat-core"/>
</dbReference>
<proteinExistence type="predicted"/>
<protein>
    <recommendedName>
        <fullName evidence="1">RNA-directed DNA polymerase</fullName>
        <ecNumber evidence="1">2.7.7.49</ecNumber>
    </recommendedName>
</protein>
<accession>A0A1B6CIW4</accession>
<dbReference type="InterPro" id="IPR050951">
    <property type="entry name" value="Retrovirus_Pol_polyprotein"/>
</dbReference>
<dbReference type="AlphaFoldDB" id="A0A1B6CIW4"/>